<dbReference type="SUPFAM" id="SSF50156">
    <property type="entry name" value="PDZ domain-like"/>
    <property type="match status" value="1"/>
</dbReference>
<accession>A0A3P6RMM9</accession>
<organism evidence="1 2">
    <name type="scientific">Cylicostephanus goldi</name>
    <name type="common">Nematode worm</name>
    <dbReference type="NCBI Taxonomy" id="71465"/>
    <lineage>
        <taxon>Eukaryota</taxon>
        <taxon>Metazoa</taxon>
        <taxon>Ecdysozoa</taxon>
        <taxon>Nematoda</taxon>
        <taxon>Chromadorea</taxon>
        <taxon>Rhabditida</taxon>
        <taxon>Rhabditina</taxon>
        <taxon>Rhabditomorpha</taxon>
        <taxon>Strongyloidea</taxon>
        <taxon>Strongylidae</taxon>
        <taxon>Cylicostephanus</taxon>
    </lineage>
</organism>
<protein>
    <recommendedName>
        <fullName evidence="3">PDZ domain-containing protein</fullName>
    </recommendedName>
</protein>
<dbReference type="EMBL" id="UYRV01008146">
    <property type="protein sequence ID" value="VDK55265.1"/>
    <property type="molecule type" value="Genomic_DNA"/>
</dbReference>
<evidence type="ECO:0000313" key="1">
    <source>
        <dbReference type="EMBL" id="VDK55265.1"/>
    </source>
</evidence>
<dbReference type="InterPro" id="IPR036034">
    <property type="entry name" value="PDZ_sf"/>
</dbReference>
<dbReference type="Proteomes" id="UP000271889">
    <property type="component" value="Unassembled WGS sequence"/>
</dbReference>
<evidence type="ECO:0008006" key="3">
    <source>
        <dbReference type="Google" id="ProtNLM"/>
    </source>
</evidence>
<dbReference type="OrthoDB" id="5875207at2759"/>
<dbReference type="AlphaFoldDB" id="A0A3P6RMM9"/>
<reference evidence="1 2" key="1">
    <citation type="submission" date="2018-11" db="EMBL/GenBank/DDBJ databases">
        <authorList>
            <consortium name="Pathogen Informatics"/>
        </authorList>
    </citation>
    <scope>NUCLEOTIDE SEQUENCE [LARGE SCALE GENOMIC DNA]</scope>
</reference>
<evidence type="ECO:0000313" key="2">
    <source>
        <dbReference type="Proteomes" id="UP000271889"/>
    </source>
</evidence>
<name>A0A3P6RMM9_CYLGO</name>
<keyword evidence="2" id="KW-1185">Reference proteome</keyword>
<proteinExistence type="predicted"/>
<gene>
    <name evidence="1" type="ORF">CGOC_LOCUS3268</name>
</gene>
<sequence>MFWYGSRKKSSSVPAISFYRRSSDPPVCHYRFVTVRVQTIDDLELSITENLVVFFIPSSSPAFYDLVIGDQIVECDGVVPKSLEEFNNHVTLADKVKMVNMKAPQIYTFQSKFAFCPS</sequence>